<sequence>MQSAKEVPQDNLKNQSVNWLLNNFRGIYITHACANNLITQGAEEHHMMRIFLRDTSEYVIFIFLPTANVVLATSASAIPDTDDDTALAVSLIPTLEAREVYLNEL</sequence>
<accession>A0A5P8PR53</accession>
<protein>
    <submittedName>
        <fullName evidence="2">Uncharacterized protein</fullName>
    </submittedName>
</protein>
<organism evidence="2 3">
    <name type="scientific">Acinetobacter phage VB_ApiP_XC38</name>
    <dbReference type="NCBI Taxonomy" id="2655002"/>
    <lineage>
        <taxon>Viruses</taxon>
        <taxon>Duplodnaviria</taxon>
        <taxon>Heunggongvirae</taxon>
        <taxon>Uroviricota</taxon>
        <taxon>Caudoviricetes</taxon>
        <taxon>Schitoviridae</taxon>
        <taxon>Exceevirus</taxon>
        <taxon>Exceevirus Xc38</taxon>
    </lineage>
</organism>
<feature type="transmembrane region" description="Helical" evidence="1">
    <location>
        <begin position="58"/>
        <end position="78"/>
    </location>
</feature>
<evidence type="ECO:0000256" key="1">
    <source>
        <dbReference type="SAM" id="Phobius"/>
    </source>
</evidence>
<keyword evidence="1" id="KW-1133">Transmembrane helix</keyword>
<evidence type="ECO:0000313" key="2">
    <source>
        <dbReference type="EMBL" id="QFR59770.1"/>
    </source>
</evidence>
<keyword evidence="1" id="KW-0812">Transmembrane</keyword>
<gene>
    <name evidence="2" type="ORF">VBApiPXC38_83</name>
</gene>
<keyword evidence="3" id="KW-1185">Reference proteome</keyword>
<dbReference type="EMBL" id="MN508356">
    <property type="protein sequence ID" value="QFR59770.1"/>
    <property type="molecule type" value="Genomic_DNA"/>
</dbReference>
<proteinExistence type="predicted"/>
<dbReference type="Proteomes" id="UP000326537">
    <property type="component" value="Segment"/>
</dbReference>
<evidence type="ECO:0000313" key="3">
    <source>
        <dbReference type="Proteomes" id="UP000326537"/>
    </source>
</evidence>
<reference evidence="2 3" key="1">
    <citation type="submission" date="2019-09" db="EMBL/GenBank/DDBJ databases">
        <title>The characteristics and genome analysis of VB_ApiP_XC38, a novel N4-like phage Infecting Acinetobacter pittii.</title>
        <authorList>
            <person name="Cheng M."/>
        </authorList>
    </citation>
    <scope>NUCLEOTIDE SEQUENCE [LARGE SCALE GENOMIC DNA]</scope>
</reference>
<name>A0A5P8PR53_9CAUD</name>
<keyword evidence="1" id="KW-0472">Membrane</keyword>